<dbReference type="PROSITE" id="PS50262">
    <property type="entry name" value="G_PROTEIN_RECEP_F1_2"/>
    <property type="match status" value="1"/>
</dbReference>
<protein>
    <recommendedName>
        <fullName evidence="11">G-protein coupled receptors family 1 profile domain-containing protein</fullName>
    </recommendedName>
</protein>
<evidence type="ECO:0000256" key="6">
    <source>
        <dbReference type="ARBA" id="ARBA00023170"/>
    </source>
</evidence>
<feature type="transmembrane region" description="Helical" evidence="10">
    <location>
        <begin position="206"/>
        <end position="226"/>
    </location>
</feature>
<feature type="transmembrane region" description="Helical" evidence="10">
    <location>
        <begin position="50"/>
        <end position="73"/>
    </location>
</feature>
<evidence type="ECO:0000256" key="9">
    <source>
        <dbReference type="SAM" id="MobiDB-lite"/>
    </source>
</evidence>
<evidence type="ECO:0000256" key="1">
    <source>
        <dbReference type="ARBA" id="ARBA00004141"/>
    </source>
</evidence>
<accession>A0A8S4NNV2</accession>
<dbReference type="SUPFAM" id="SSF81321">
    <property type="entry name" value="Family A G protein-coupled receptor-like"/>
    <property type="match status" value="1"/>
</dbReference>
<evidence type="ECO:0000313" key="12">
    <source>
        <dbReference type="EMBL" id="CAH1783296.1"/>
    </source>
</evidence>
<feature type="domain" description="G-protein coupled receptors family 1 profile" evidence="11">
    <location>
        <begin position="65"/>
        <end position="333"/>
    </location>
</feature>
<feature type="transmembrane region" description="Helical" evidence="10">
    <location>
        <begin position="316"/>
        <end position="336"/>
    </location>
</feature>
<keyword evidence="13" id="KW-1185">Reference proteome</keyword>
<feature type="transmembrane region" description="Helical" evidence="10">
    <location>
        <begin position="119"/>
        <end position="144"/>
    </location>
</feature>
<evidence type="ECO:0000256" key="4">
    <source>
        <dbReference type="ARBA" id="ARBA00023040"/>
    </source>
</evidence>
<dbReference type="CDD" id="cd14978">
    <property type="entry name" value="7tmA_FMRFamide_R-like"/>
    <property type="match status" value="1"/>
</dbReference>
<gene>
    <name evidence="12" type="ORF">OFUS_LOCUS9645</name>
</gene>
<feature type="transmembrane region" description="Helical" evidence="10">
    <location>
        <begin position="274"/>
        <end position="296"/>
    </location>
</feature>
<dbReference type="GO" id="GO:0005886">
    <property type="term" value="C:plasma membrane"/>
    <property type="evidence" value="ECO:0007669"/>
    <property type="project" value="TreeGrafter"/>
</dbReference>
<keyword evidence="3 10" id="KW-1133">Transmembrane helix</keyword>
<feature type="transmembrane region" description="Helical" evidence="10">
    <location>
        <begin position="165"/>
        <end position="186"/>
    </location>
</feature>
<dbReference type="PANTHER" id="PTHR24243:SF230">
    <property type="entry name" value="G-PROTEIN COUPLED RECEPTORS FAMILY 1 PROFILE DOMAIN-CONTAINING PROTEIN"/>
    <property type="match status" value="1"/>
</dbReference>
<dbReference type="AlphaFoldDB" id="A0A8S4NNV2"/>
<comment type="caution">
    <text evidence="12">The sequence shown here is derived from an EMBL/GenBank/DDBJ whole genome shotgun (WGS) entry which is preliminary data.</text>
</comment>
<keyword evidence="4 8" id="KW-0297">G-protein coupled receptor</keyword>
<name>A0A8S4NNV2_OWEFU</name>
<dbReference type="Pfam" id="PF00001">
    <property type="entry name" value="7tm_1"/>
    <property type="match status" value="1"/>
</dbReference>
<organism evidence="12 13">
    <name type="scientific">Owenia fusiformis</name>
    <name type="common">Polychaete worm</name>
    <dbReference type="NCBI Taxonomy" id="6347"/>
    <lineage>
        <taxon>Eukaryota</taxon>
        <taxon>Metazoa</taxon>
        <taxon>Spiralia</taxon>
        <taxon>Lophotrochozoa</taxon>
        <taxon>Annelida</taxon>
        <taxon>Polychaeta</taxon>
        <taxon>Sedentaria</taxon>
        <taxon>Canalipalpata</taxon>
        <taxon>Sabellida</taxon>
        <taxon>Oweniida</taxon>
        <taxon>Oweniidae</taxon>
        <taxon>Owenia</taxon>
    </lineage>
</organism>
<keyword evidence="2 8" id="KW-0812">Transmembrane</keyword>
<dbReference type="PRINTS" id="PR00237">
    <property type="entry name" value="GPCRRHODOPSN"/>
</dbReference>
<evidence type="ECO:0000256" key="3">
    <source>
        <dbReference type="ARBA" id="ARBA00022989"/>
    </source>
</evidence>
<reference evidence="12" key="1">
    <citation type="submission" date="2022-03" db="EMBL/GenBank/DDBJ databases">
        <authorList>
            <person name="Martin C."/>
        </authorList>
    </citation>
    <scope>NUCLEOTIDE SEQUENCE</scope>
</reference>
<proteinExistence type="inferred from homology"/>
<dbReference type="InterPro" id="IPR017452">
    <property type="entry name" value="GPCR_Rhodpsn_7TM"/>
</dbReference>
<dbReference type="OrthoDB" id="9990906at2759"/>
<evidence type="ECO:0000256" key="8">
    <source>
        <dbReference type="RuleBase" id="RU000688"/>
    </source>
</evidence>
<keyword evidence="5 10" id="KW-0472">Membrane</keyword>
<evidence type="ECO:0000256" key="2">
    <source>
        <dbReference type="ARBA" id="ARBA00022692"/>
    </source>
</evidence>
<dbReference type="PANTHER" id="PTHR24243">
    <property type="entry name" value="G-PROTEIN COUPLED RECEPTOR"/>
    <property type="match status" value="1"/>
</dbReference>
<evidence type="ECO:0000259" key="11">
    <source>
        <dbReference type="PROSITE" id="PS50262"/>
    </source>
</evidence>
<evidence type="ECO:0000256" key="7">
    <source>
        <dbReference type="ARBA" id="ARBA00023224"/>
    </source>
</evidence>
<dbReference type="Proteomes" id="UP000749559">
    <property type="component" value="Unassembled WGS sequence"/>
</dbReference>
<evidence type="ECO:0000256" key="10">
    <source>
        <dbReference type="SAM" id="Phobius"/>
    </source>
</evidence>
<sequence length="429" mass="49253">MIPTMTPTGYNNTGVTFLYEEFTNISLTNSTIKDNDKETYLLAYRISQYIALYFLPILGIVGLIGNILSFIVFVTSFLSKLSSSVYLAALAVSDSGFLITVIIMNWLPYVNVQIIHKPAICQITLFVSSVCGFLSVWYVVGFTVERYIAVCYPMKRNFMCTTKRAKIVVISLGIYAIVSYSYMLWMHMVIGNQCVLIPIHIPAFSIFQYIDIFTTLIIPTLALFIMNSRISFQIIYFFKERKVLTQAVRTSIKKPKSWNTQDSSRLAQMKITKMLLVVSTVFLLLNLPAHAIRLQATLIQVLKIRTGSHLESVLQGYFQLLFYLNFGINFFLYSFCGKNFRLATTKMFRNTYHNLCQRKIRERYSLVTRWGNTNNRHDTSPPQGSSTRNTLTTESNHPQNAFNMGTMYFNGKSYSVKSHKYHRNSSELI</sequence>
<keyword evidence="6 8" id="KW-0675">Receptor</keyword>
<dbReference type="EMBL" id="CAIIXF020000005">
    <property type="protein sequence ID" value="CAH1783296.1"/>
    <property type="molecule type" value="Genomic_DNA"/>
</dbReference>
<dbReference type="GO" id="GO:0004930">
    <property type="term" value="F:G protein-coupled receptor activity"/>
    <property type="evidence" value="ECO:0007669"/>
    <property type="project" value="UniProtKB-KW"/>
</dbReference>
<dbReference type="InterPro" id="IPR000276">
    <property type="entry name" value="GPCR_Rhodpsn"/>
</dbReference>
<keyword evidence="7 8" id="KW-0807">Transducer</keyword>
<evidence type="ECO:0000313" key="13">
    <source>
        <dbReference type="Proteomes" id="UP000749559"/>
    </source>
</evidence>
<comment type="similarity">
    <text evidence="8">Belongs to the G-protein coupled receptor 1 family.</text>
</comment>
<feature type="transmembrane region" description="Helical" evidence="10">
    <location>
        <begin position="85"/>
        <end position="107"/>
    </location>
</feature>
<dbReference type="PROSITE" id="PS00237">
    <property type="entry name" value="G_PROTEIN_RECEP_F1_1"/>
    <property type="match status" value="1"/>
</dbReference>
<comment type="subcellular location">
    <subcellularLocation>
        <location evidence="1">Membrane</location>
        <topology evidence="1">Multi-pass membrane protein</topology>
    </subcellularLocation>
</comment>
<feature type="region of interest" description="Disordered" evidence="9">
    <location>
        <begin position="371"/>
        <end position="402"/>
    </location>
</feature>
<evidence type="ECO:0000256" key="5">
    <source>
        <dbReference type="ARBA" id="ARBA00023136"/>
    </source>
</evidence>
<dbReference type="Gene3D" id="1.20.1070.10">
    <property type="entry name" value="Rhodopsin 7-helix transmembrane proteins"/>
    <property type="match status" value="1"/>
</dbReference>